<evidence type="ECO:0000256" key="1">
    <source>
        <dbReference type="ARBA" id="ARBA00004651"/>
    </source>
</evidence>
<dbReference type="PANTHER" id="PTHR32522">
    <property type="match status" value="1"/>
</dbReference>
<feature type="transmembrane region" description="Helical" evidence="7">
    <location>
        <begin position="525"/>
        <end position="547"/>
    </location>
</feature>
<evidence type="ECO:0000256" key="6">
    <source>
        <dbReference type="SAM" id="MobiDB-lite"/>
    </source>
</evidence>
<feature type="transmembrane region" description="Helical" evidence="7">
    <location>
        <begin position="568"/>
        <end position="599"/>
    </location>
</feature>
<dbReference type="GO" id="GO:0005886">
    <property type="term" value="C:plasma membrane"/>
    <property type="evidence" value="ECO:0007669"/>
    <property type="project" value="UniProtKB-SubCell"/>
</dbReference>
<dbReference type="Pfam" id="PF02687">
    <property type="entry name" value="FtsX"/>
    <property type="match status" value="2"/>
</dbReference>
<reference evidence="9" key="1">
    <citation type="submission" date="2014-11" db="EMBL/GenBank/DDBJ databases">
        <authorList>
            <person name="Otto D Thomas"/>
            <person name="Naeem Raeece"/>
        </authorList>
    </citation>
    <scope>NUCLEOTIDE SEQUENCE</scope>
</reference>
<feature type="transmembrane region" description="Helical" evidence="7">
    <location>
        <begin position="81"/>
        <end position="100"/>
    </location>
</feature>
<feature type="domain" description="ABC3 transporter permease C-terminal" evidence="8">
    <location>
        <begin position="1221"/>
        <end position="1338"/>
    </location>
</feature>
<feature type="transmembrane region" description="Helical" evidence="7">
    <location>
        <begin position="1306"/>
        <end position="1327"/>
    </location>
</feature>
<evidence type="ECO:0000256" key="3">
    <source>
        <dbReference type="ARBA" id="ARBA00022692"/>
    </source>
</evidence>
<evidence type="ECO:0000259" key="8">
    <source>
        <dbReference type="Pfam" id="PF02687"/>
    </source>
</evidence>
<evidence type="ECO:0000256" key="5">
    <source>
        <dbReference type="ARBA" id="ARBA00023136"/>
    </source>
</evidence>
<feature type="compositionally biased region" description="Basic and acidic residues" evidence="6">
    <location>
        <begin position="21"/>
        <end position="33"/>
    </location>
</feature>
<feature type="domain" description="ABC3 transporter permease C-terminal" evidence="8">
    <location>
        <begin position="528"/>
        <end position="646"/>
    </location>
</feature>
<dbReference type="InterPro" id="IPR003838">
    <property type="entry name" value="ABC3_permease_C"/>
</dbReference>
<evidence type="ECO:0000256" key="2">
    <source>
        <dbReference type="ARBA" id="ARBA00022475"/>
    </source>
</evidence>
<accession>A0A0G4HS92</accession>
<feature type="transmembrane region" description="Helical" evidence="7">
    <location>
        <begin position="712"/>
        <end position="731"/>
    </location>
</feature>
<feature type="region of interest" description="Disordered" evidence="6">
    <location>
        <begin position="1"/>
        <end position="38"/>
    </location>
</feature>
<keyword evidence="2" id="KW-1003">Cell membrane</keyword>
<feature type="region of interest" description="Disordered" evidence="6">
    <location>
        <begin position="1058"/>
        <end position="1100"/>
    </location>
</feature>
<organism evidence="9">
    <name type="scientific">Chromera velia CCMP2878</name>
    <dbReference type="NCBI Taxonomy" id="1169474"/>
    <lineage>
        <taxon>Eukaryota</taxon>
        <taxon>Sar</taxon>
        <taxon>Alveolata</taxon>
        <taxon>Colpodellida</taxon>
        <taxon>Chromeraceae</taxon>
        <taxon>Chromera</taxon>
    </lineage>
</organism>
<dbReference type="PANTHER" id="PTHR32522:SF5">
    <property type="entry name" value="ABC3 TRANSPORTER PERMEASE PROTEIN DOMAIN-CONTAINING PROTEIN"/>
    <property type="match status" value="1"/>
</dbReference>
<name>A0A0G4HS92_9ALVE</name>
<feature type="transmembrane region" description="Helical" evidence="7">
    <location>
        <begin position="619"/>
        <end position="639"/>
    </location>
</feature>
<feature type="transmembrane region" description="Helical" evidence="7">
    <location>
        <begin position="1195"/>
        <end position="1212"/>
    </location>
</feature>
<sequence length="1351" mass="147486">MKDAVKIQEGPERGAPVSPSSHERGGARGERKGSGFSWRRRSSEKGMYVSEAKTANFWGGLRLTFSYASAQVSRNPQAFRIGVFTVFLVVFFGVVLQNAVQTSPIIFLRVAEDDIGEADLLYLPQLSSAYPIAPTSNFSQKDEYDFRAGFYPASLALSSSIPDDSSTGASSFSIDTFETSTLSALLNETFFAERTADSPDIKATFPRWIFRGTATNPDDESKSATTLVLIADTEKERKYRYGRKFTERPLSDQECYVSGTIVRALEVPPDRGRDLKITLNLASSLEALGIDSTFPSTADSSAILTALGFDTSGEIPLDTGGVLSTLIPSDANFTLDINGAQTDVSGSELATLATNSTVSGSDLTAAFDASLASFFQWNYTYVNLAATDNPQGKWTKALGNTVLIDSRYYLRRTAEAVEDSANAARTNVTETDPALGALIPAFDLSPITTDLNNADPDDFALMVLVLVRGRTAIYFAAPKAMTQQILRKTDAVARDIGWTTSFSLQTPIQTALETTQFVRLFLDSIFGAVVFVLTLLSIVLVYSLMLNDVEEKTYEFGMLRALGMPKYTLVKLLLIQALLFAIPGLILGLLCAWLVSLFVTYFLASFAATEFSYELHRSAAVLGLGLGLFMPIAANIVPISRALSKTLRDALDIYHVLMGLLLGLVLLAQVAQPFLQQALLWVLMPWKTPDSNLRPLVGKSLEGHRERNRKTALMFTIALAFLIFAGAMFVLQGNALVANVKLFMGADVVVTASRWTRPLPEATLKAYFEKEEAKTRPYSRFADSSEVDEMRIVAGHSFETFELGEAPGTTTSVSNGGQVPDISASMIGIQDNFASVTYAKFIMPSETQDEVIEEARGGQPEIESLFWQDPVEDDREPGENQIIRIQINNQEETLLRYDPNGVLTGVPAVNTDASMSATVLKRDFGKTDFVDVTDRPVSVIAPEGVRDRLAVNAGSSLLISLGIRSAGAFILPAVARGLVRKLPGIVMSSYQLLTGTPNLVTSEAQIQSLWRLALRGQRLYYSSLAGINRNSTDTELPLGAGIPGYERSQAYLDLYGSQADENRMDTETRERQIATSAEAEEEAGDNSNDNNNGNFASTTTLTSMPMSSTLLVDDTGDTQGGLYTSAEWESLSDSDTSTTNLDLDTALSTSLNSTYDRDTAEVPLEDIGKKKLYVSLVSKVTQEDRDRITNAMRNIYYLMQLCCLLNSSPLYFSHTQYVFLVVGAIALLLAFFLLTISFQSNVRENAWEFGVIRALGLSRSQCVRLYSYEALALTSASTILGAAIGICVAITLTLQFNLFTELPFEFAFPLPMFLVMLLLSVLTAIWGSYLPTMKMASVPISFLVRGMSDSS</sequence>
<keyword evidence="5 7" id="KW-0472">Membrane</keyword>
<keyword evidence="3 7" id="KW-0812">Transmembrane</keyword>
<proteinExistence type="predicted"/>
<feature type="transmembrane region" description="Helical" evidence="7">
    <location>
        <begin position="651"/>
        <end position="671"/>
    </location>
</feature>
<feature type="transmembrane region" description="Helical" evidence="7">
    <location>
        <begin position="1218"/>
        <end position="1238"/>
    </location>
</feature>
<dbReference type="VEuPathDB" id="CryptoDB:Cvel_1302"/>
<dbReference type="EMBL" id="CDMZ01003668">
    <property type="protein sequence ID" value="CEM47188.1"/>
    <property type="molecule type" value="Genomic_DNA"/>
</dbReference>
<feature type="transmembrane region" description="Helical" evidence="7">
    <location>
        <begin position="1270"/>
        <end position="1294"/>
    </location>
</feature>
<evidence type="ECO:0000256" key="7">
    <source>
        <dbReference type="SAM" id="Phobius"/>
    </source>
</evidence>
<feature type="compositionally biased region" description="Basic and acidic residues" evidence="6">
    <location>
        <begin position="1060"/>
        <end position="1072"/>
    </location>
</feature>
<feature type="compositionally biased region" description="Basic and acidic residues" evidence="6">
    <location>
        <begin position="1"/>
        <end position="12"/>
    </location>
</feature>
<evidence type="ECO:0000313" key="9">
    <source>
        <dbReference type="EMBL" id="CEM47188.1"/>
    </source>
</evidence>
<evidence type="ECO:0000256" key="4">
    <source>
        <dbReference type="ARBA" id="ARBA00022989"/>
    </source>
</evidence>
<feature type="compositionally biased region" description="Low complexity" evidence="6">
    <location>
        <begin position="1085"/>
        <end position="1100"/>
    </location>
</feature>
<protein>
    <recommendedName>
        <fullName evidence="8">ABC3 transporter permease C-terminal domain-containing protein</fullName>
    </recommendedName>
</protein>
<gene>
    <name evidence="9" type="ORF">Cvel_1302</name>
</gene>
<comment type="subcellular location">
    <subcellularLocation>
        <location evidence="1">Cell membrane</location>
        <topology evidence="1">Multi-pass membrane protein</topology>
    </subcellularLocation>
</comment>
<keyword evidence="4 7" id="KW-1133">Transmembrane helix</keyword>